<evidence type="ECO:0000256" key="1">
    <source>
        <dbReference type="SAM" id="MobiDB-lite"/>
    </source>
</evidence>
<feature type="region of interest" description="Disordered" evidence="1">
    <location>
        <begin position="151"/>
        <end position="188"/>
    </location>
</feature>
<feature type="compositionally biased region" description="Low complexity" evidence="1">
    <location>
        <begin position="215"/>
        <end position="230"/>
    </location>
</feature>
<keyword evidence="3" id="KW-1185">Reference proteome</keyword>
<sequence length="305" mass="32497">MAPPTPPPRSENDSASTPMLPQTPVKSQPRIPQSAPAASRTQQLLTSPEAAQRSKASLEAFKVARTLKEGFLKLKARADPSLLSPTASRHTQRAFSANTPIPRRSQQNRQNSLVRHNSELPRSGFFDSPASPSLLEVSSSQAQSSLLCPAHSCPQQQRRPKSNHFTGTRLPAPRFLLSQKDEDDSKLNGTEVAEAAEAMILFMKSEPSSQNEPVSPSLQSAAASGLSGSGFDRGSSTETESIALSDTEPAGLSNARLIAATSSLPSTQIQPQAATSAKRSRAGSEITDVGQSPRKRPITEGLFIP</sequence>
<evidence type="ECO:0000313" key="3">
    <source>
        <dbReference type="Proteomes" id="UP001139887"/>
    </source>
</evidence>
<protein>
    <submittedName>
        <fullName evidence="2">Uncharacterized protein</fullName>
    </submittedName>
</protein>
<feature type="region of interest" description="Disordered" evidence="1">
    <location>
        <begin position="205"/>
        <end position="305"/>
    </location>
</feature>
<gene>
    <name evidence="2" type="ORF">IWW36_000314</name>
</gene>
<accession>A0A9W8M2N6</accession>
<feature type="region of interest" description="Disordered" evidence="1">
    <location>
        <begin position="1"/>
        <end position="55"/>
    </location>
</feature>
<feature type="compositionally biased region" description="Polar residues" evidence="1">
    <location>
        <begin position="234"/>
        <end position="244"/>
    </location>
</feature>
<feature type="compositionally biased region" description="Polar residues" evidence="1">
    <location>
        <begin position="260"/>
        <end position="277"/>
    </location>
</feature>
<dbReference type="AlphaFoldDB" id="A0A9W8M2N6"/>
<comment type="caution">
    <text evidence="2">The sequence shown here is derived from an EMBL/GenBank/DDBJ whole genome shotgun (WGS) entry which is preliminary data.</text>
</comment>
<evidence type="ECO:0000313" key="2">
    <source>
        <dbReference type="EMBL" id="KAJ2852427.1"/>
    </source>
</evidence>
<dbReference type="OrthoDB" id="5594817at2759"/>
<dbReference type="Proteomes" id="UP001139887">
    <property type="component" value="Unassembled WGS sequence"/>
</dbReference>
<dbReference type="EMBL" id="JANBUW010000003">
    <property type="protein sequence ID" value="KAJ2852427.1"/>
    <property type="molecule type" value="Genomic_DNA"/>
</dbReference>
<feature type="compositionally biased region" description="Polar residues" evidence="1">
    <location>
        <begin position="13"/>
        <end position="26"/>
    </location>
</feature>
<proteinExistence type="predicted"/>
<name>A0A9W8M2N6_9FUNG</name>
<feature type="compositionally biased region" description="Polar residues" evidence="1">
    <location>
        <begin position="83"/>
        <end position="115"/>
    </location>
</feature>
<reference evidence="2" key="1">
    <citation type="submission" date="2022-07" db="EMBL/GenBank/DDBJ databases">
        <title>Phylogenomic reconstructions and comparative analyses of Kickxellomycotina fungi.</title>
        <authorList>
            <person name="Reynolds N.K."/>
            <person name="Stajich J.E."/>
            <person name="Barry K."/>
            <person name="Grigoriev I.V."/>
            <person name="Crous P."/>
            <person name="Smith M.E."/>
        </authorList>
    </citation>
    <scope>NUCLEOTIDE SEQUENCE</scope>
    <source>
        <strain evidence="2">NRRL 1566</strain>
    </source>
</reference>
<feature type="region of interest" description="Disordered" evidence="1">
    <location>
        <begin position="72"/>
        <end position="138"/>
    </location>
</feature>
<organism evidence="2 3">
    <name type="scientific">Coemansia brasiliensis</name>
    <dbReference type="NCBI Taxonomy" id="2650707"/>
    <lineage>
        <taxon>Eukaryota</taxon>
        <taxon>Fungi</taxon>
        <taxon>Fungi incertae sedis</taxon>
        <taxon>Zoopagomycota</taxon>
        <taxon>Kickxellomycotina</taxon>
        <taxon>Kickxellomycetes</taxon>
        <taxon>Kickxellales</taxon>
        <taxon>Kickxellaceae</taxon>
        <taxon>Coemansia</taxon>
    </lineage>
</organism>